<dbReference type="RefSeq" id="WP_160851832.1">
    <property type="nucleotide sequence ID" value="NZ_WUWG01000001.1"/>
</dbReference>
<dbReference type="GO" id="GO:0009279">
    <property type="term" value="C:cell outer membrane"/>
    <property type="evidence" value="ECO:0007669"/>
    <property type="project" value="UniProtKB-SubCell"/>
</dbReference>
<name>A0A6B0TKR2_9RHOB</name>
<feature type="chain" id="PRO_5025676946" evidence="5">
    <location>
        <begin position="30"/>
        <end position="213"/>
    </location>
</feature>
<evidence type="ECO:0000256" key="4">
    <source>
        <dbReference type="PROSITE-ProRule" id="PRU00473"/>
    </source>
</evidence>
<sequence>MNFSRKASRVALTFGVAGALLSGAGATFAGERIAPGGVSAKATAAAPDQVVDENVRAGIWVDPQGCEHWVIDRGAEGYMSPRLNRQGKPVCSSQSAARCEKIGQNALFDTNIDEVSAADVDRLRAFITAGLGGRSCALLVDGHTDNVGSASFNEDLSMRRARAVAALATALGHTATARAFGESSPMASNDNESGRAMNRRVELYCACEGSSGE</sequence>
<gene>
    <name evidence="7" type="ORF">GSH16_03225</name>
</gene>
<comment type="subcellular location">
    <subcellularLocation>
        <location evidence="1">Cell outer membrane</location>
    </subcellularLocation>
</comment>
<organism evidence="7 8">
    <name type="scientific">Oceanomicrobium pacificus</name>
    <dbReference type="NCBI Taxonomy" id="2692916"/>
    <lineage>
        <taxon>Bacteria</taxon>
        <taxon>Pseudomonadati</taxon>
        <taxon>Pseudomonadota</taxon>
        <taxon>Alphaproteobacteria</taxon>
        <taxon>Rhodobacterales</taxon>
        <taxon>Paracoccaceae</taxon>
        <taxon>Oceanomicrobium</taxon>
    </lineage>
</organism>
<evidence type="ECO:0000256" key="3">
    <source>
        <dbReference type="ARBA" id="ARBA00023237"/>
    </source>
</evidence>
<dbReference type="InterPro" id="IPR006664">
    <property type="entry name" value="OMP_bac"/>
</dbReference>
<evidence type="ECO:0000259" key="6">
    <source>
        <dbReference type="PROSITE" id="PS51123"/>
    </source>
</evidence>
<feature type="domain" description="OmpA-like" evidence="6">
    <location>
        <begin position="95"/>
        <end position="209"/>
    </location>
</feature>
<dbReference type="PANTHER" id="PTHR30329">
    <property type="entry name" value="STATOR ELEMENT OF FLAGELLAR MOTOR COMPLEX"/>
    <property type="match status" value="1"/>
</dbReference>
<proteinExistence type="predicted"/>
<keyword evidence="3" id="KW-0998">Cell outer membrane</keyword>
<evidence type="ECO:0000313" key="8">
    <source>
        <dbReference type="Proteomes" id="UP000436016"/>
    </source>
</evidence>
<evidence type="ECO:0000313" key="7">
    <source>
        <dbReference type="EMBL" id="MXU64446.1"/>
    </source>
</evidence>
<keyword evidence="8" id="KW-1185">Reference proteome</keyword>
<keyword evidence="2 4" id="KW-0472">Membrane</keyword>
<reference evidence="7 8" key="1">
    <citation type="submission" date="2019-12" db="EMBL/GenBank/DDBJ databases">
        <title>Strain KN286 was isolated from seawater, which was collected from Caroline Seamount in the tropical western Pacific.</title>
        <authorList>
            <person name="Wang Q."/>
        </authorList>
    </citation>
    <scope>NUCLEOTIDE SEQUENCE [LARGE SCALE GENOMIC DNA]</scope>
    <source>
        <strain evidence="7 8">KN286</strain>
    </source>
</reference>
<evidence type="ECO:0000256" key="2">
    <source>
        <dbReference type="ARBA" id="ARBA00023136"/>
    </source>
</evidence>
<dbReference type="InterPro" id="IPR036737">
    <property type="entry name" value="OmpA-like_sf"/>
</dbReference>
<dbReference type="PANTHER" id="PTHR30329:SF21">
    <property type="entry name" value="LIPOPROTEIN YIAD-RELATED"/>
    <property type="match status" value="1"/>
</dbReference>
<protein>
    <submittedName>
        <fullName evidence="7">OmpA family protein</fullName>
    </submittedName>
</protein>
<dbReference type="PRINTS" id="PR01021">
    <property type="entry name" value="OMPADOMAIN"/>
</dbReference>
<dbReference type="Gene3D" id="3.30.1330.60">
    <property type="entry name" value="OmpA-like domain"/>
    <property type="match status" value="1"/>
</dbReference>
<feature type="signal peptide" evidence="5">
    <location>
        <begin position="1"/>
        <end position="29"/>
    </location>
</feature>
<comment type="caution">
    <text evidence="7">The sequence shown here is derived from an EMBL/GenBank/DDBJ whole genome shotgun (WGS) entry which is preliminary data.</text>
</comment>
<dbReference type="EMBL" id="WUWG01000001">
    <property type="protein sequence ID" value="MXU64446.1"/>
    <property type="molecule type" value="Genomic_DNA"/>
</dbReference>
<dbReference type="InterPro" id="IPR050330">
    <property type="entry name" value="Bact_OuterMem_StrucFunc"/>
</dbReference>
<dbReference type="Proteomes" id="UP000436016">
    <property type="component" value="Unassembled WGS sequence"/>
</dbReference>
<dbReference type="PROSITE" id="PS51123">
    <property type="entry name" value="OMPA_2"/>
    <property type="match status" value="1"/>
</dbReference>
<dbReference type="Pfam" id="PF00691">
    <property type="entry name" value="OmpA"/>
    <property type="match status" value="1"/>
</dbReference>
<dbReference type="CDD" id="cd07185">
    <property type="entry name" value="OmpA_C-like"/>
    <property type="match status" value="1"/>
</dbReference>
<keyword evidence="5" id="KW-0732">Signal</keyword>
<dbReference type="InterPro" id="IPR006665">
    <property type="entry name" value="OmpA-like"/>
</dbReference>
<evidence type="ECO:0000256" key="1">
    <source>
        <dbReference type="ARBA" id="ARBA00004442"/>
    </source>
</evidence>
<evidence type="ECO:0000256" key="5">
    <source>
        <dbReference type="SAM" id="SignalP"/>
    </source>
</evidence>
<accession>A0A6B0TKR2</accession>
<dbReference type="AlphaFoldDB" id="A0A6B0TKR2"/>
<dbReference type="SUPFAM" id="SSF103088">
    <property type="entry name" value="OmpA-like"/>
    <property type="match status" value="1"/>
</dbReference>